<evidence type="ECO:0000313" key="10">
    <source>
        <dbReference type="Proteomes" id="UP000315252"/>
    </source>
</evidence>
<dbReference type="EMBL" id="VHSH01000003">
    <property type="protein sequence ID" value="TQV80539.1"/>
    <property type="molecule type" value="Genomic_DNA"/>
</dbReference>
<dbReference type="AlphaFoldDB" id="A0A545TTJ7"/>
<dbReference type="InterPro" id="IPR050644">
    <property type="entry name" value="PG_Glycine_Bridge_Synth"/>
</dbReference>
<dbReference type="Pfam" id="PF13480">
    <property type="entry name" value="Acetyltransf_6"/>
    <property type="match status" value="1"/>
</dbReference>
<name>A0A545TTJ7_9PROT</name>
<dbReference type="GO" id="GO:0071555">
    <property type="term" value="P:cell wall organization"/>
    <property type="evidence" value="ECO:0007669"/>
    <property type="project" value="UniProtKB-KW"/>
</dbReference>
<dbReference type="GO" id="GO:0016755">
    <property type="term" value="F:aminoacyltransferase activity"/>
    <property type="evidence" value="ECO:0007669"/>
    <property type="project" value="InterPro"/>
</dbReference>
<evidence type="ECO:0000259" key="8">
    <source>
        <dbReference type="Pfam" id="PF13480"/>
    </source>
</evidence>
<dbReference type="Proteomes" id="UP000315252">
    <property type="component" value="Unassembled WGS sequence"/>
</dbReference>
<evidence type="ECO:0000313" key="9">
    <source>
        <dbReference type="EMBL" id="TQV80539.1"/>
    </source>
</evidence>
<dbReference type="GO" id="GO:0008360">
    <property type="term" value="P:regulation of cell shape"/>
    <property type="evidence" value="ECO:0007669"/>
    <property type="project" value="UniProtKB-KW"/>
</dbReference>
<evidence type="ECO:0000256" key="2">
    <source>
        <dbReference type="ARBA" id="ARBA00022679"/>
    </source>
</evidence>
<reference evidence="9 10" key="1">
    <citation type="submission" date="2019-06" db="EMBL/GenBank/DDBJ databases">
        <title>Whole genome sequence for Rhodospirillaceae sp. R148.</title>
        <authorList>
            <person name="Wang G."/>
        </authorList>
    </citation>
    <scope>NUCLEOTIDE SEQUENCE [LARGE SCALE GENOMIC DNA]</scope>
    <source>
        <strain evidence="9 10">R148</strain>
    </source>
</reference>
<proteinExistence type="inferred from homology"/>
<dbReference type="PANTHER" id="PTHR36174:SF1">
    <property type="entry name" value="LIPID II:GLYCINE GLYCYLTRANSFERASE"/>
    <property type="match status" value="1"/>
</dbReference>
<organism evidence="9 10">
    <name type="scientific">Denitrobaculum tricleocarpae</name>
    <dbReference type="NCBI Taxonomy" id="2591009"/>
    <lineage>
        <taxon>Bacteria</taxon>
        <taxon>Pseudomonadati</taxon>
        <taxon>Pseudomonadota</taxon>
        <taxon>Alphaproteobacteria</taxon>
        <taxon>Rhodospirillales</taxon>
        <taxon>Rhodospirillaceae</taxon>
        <taxon>Denitrobaculum</taxon>
    </lineage>
</organism>
<feature type="region of interest" description="Disordered" evidence="7">
    <location>
        <begin position="1"/>
        <end position="21"/>
    </location>
</feature>
<evidence type="ECO:0000256" key="3">
    <source>
        <dbReference type="ARBA" id="ARBA00022960"/>
    </source>
</evidence>
<keyword evidence="2 9" id="KW-0808">Transferase</keyword>
<keyword evidence="3" id="KW-0133">Cell shape</keyword>
<protein>
    <submittedName>
        <fullName evidence="9">GNAT family N-acetyltransferase</fullName>
    </submittedName>
</protein>
<feature type="domain" description="BioF2-like acetyltransferase" evidence="8">
    <location>
        <begin position="187"/>
        <end position="311"/>
    </location>
</feature>
<evidence type="ECO:0000256" key="1">
    <source>
        <dbReference type="ARBA" id="ARBA00009943"/>
    </source>
</evidence>
<dbReference type="Gene3D" id="3.40.630.30">
    <property type="match status" value="1"/>
</dbReference>
<evidence type="ECO:0000256" key="5">
    <source>
        <dbReference type="ARBA" id="ARBA00023315"/>
    </source>
</evidence>
<evidence type="ECO:0000256" key="7">
    <source>
        <dbReference type="SAM" id="MobiDB-lite"/>
    </source>
</evidence>
<keyword evidence="6" id="KW-0961">Cell wall biogenesis/degradation</keyword>
<comment type="similarity">
    <text evidence="1">Belongs to the FemABX family.</text>
</comment>
<comment type="caution">
    <text evidence="9">The sequence shown here is derived from an EMBL/GenBank/DDBJ whole genome shotgun (WGS) entry which is preliminary data.</text>
</comment>
<evidence type="ECO:0000256" key="4">
    <source>
        <dbReference type="ARBA" id="ARBA00022984"/>
    </source>
</evidence>
<keyword evidence="4" id="KW-0573">Peptidoglycan synthesis</keyword>
<dbReference type="PROSITE" id="PS51191">
    <property type="entry name" value="FEMABX"/>
    <property type="match status" value="1"/>
</dbReference>
<keyword evidence="5" id="KW-0012">Acyltransferase</keyword>
<dbReference type="InterPro" id="IPR038740">
    <property type="entry name" value="BioF2-like_GNAT_dom"/>
</dbReference>
<evidence type="ECO:0000256" key="6">
    <source>
        <dbReference type="ARBA" id="ARBA00023316"/>
    </source>
</evidence>
<dbReference type="RefSeq" id="WP_142896253.1">
    <property type="nucleotide sequence ID" value="NZ_ML660054.1"/>
</dbReference>
<dbReference type="OrthoDB" id="341858at2"/>
<accession>A0A545TTJ7</accession>
<keyword evidence="10" id="KW-1185">Reference proteome</keyword>
<dbReference type="GO" id="GO:0009252">
    <property type="term" value="P:peptidoglycan biosynthetic process"/>
    <property type="evidence" value="ECO:0007669"/>
    <property type="project" value="UniProtKB-KW"/>
</dbReference>
<dbReference type="InterPro" id="IPR016181">
    <property type="entry name" value="Acyl_CoA_acyltransferase"/>
</dbReference>
<gene>
    <name evidence="9" type="ORF">FKG95_10205</name>
</gene>
<dbReference type="SUPFAM" id="SSF55729">
    <property type="entry name" value="Acyl-CoA N-acyltransferases (Nat)"/>
    <property type="match status" value="2"/>
</dbReference>
<sequence>MMTAMVIAPKPKPEPEPEPEVGADIAWQPCPRETWDALTRQAGQSSLEQAWAYGAAIESEQGLRAERGLIVGQGGEPLALVQAFCRDRLGLRIARVLRGPIWLIDPPDDPREDPRAPAVCETIARQFRRRRFGDFLFWLPELPDTPQSAAMLRAQSLRPVVTGYSSIWLDLRSPLEALRAGLHGKWRNALRQAEKASFDVGVTTNPRRLNQSLQLYDRFRRKKRFVGPSGDFIAALAGHDRKAVVALTARLGGDQVAGVILVRHGRAATYLASWTSDDGRVGQAHNLLLWRGIETLKAGGIDWLDLGGVNTESQPGIARFKLGLGGEVFTLAGTYL</sequence>
<dbReference type="PANTHER" id="PTHR36174">
    <property type="entry name" value="LIPID II:GLYCINE GLYCYLTRANSFERASE"/>
    <property type="match status" value="1"/>
</dbReference>
<dbReference type="InterPro" id="IPR003447">
    <property type="entry name" value="FEMABX"/>
</dbReference>